<dbReference type="GO" id="GO:0009982">
    <property type="term" value="F:pseudouridine synthase activity"/>
    <property type="evidence" value="ECO:0007669"/>
    <property type="project" value="InterPro"/>
</dbReference>
<evidence type="ECO:0000313" key="4">
    <source>
        <dbReference type="EMBL" id="CAE4585242.1"/>
    </source>
</evidence>
<dbReference type="InterPro" id="IPR006224">
    <property type="entry name" value="PsdUridine_synth_RluA-like_CS"/>
</dbReference>
<dbReference type="GO" id="GO:0003723">
    <property type="term" value="F:RNA binding"/>
    <property type="evidence" value="ECO:0007669"/>
    <property type="project" value="InterPro"/>
</dbReference>
<dbReference type="AlphaFoldDB" id="A0A7S4QJ29"/>
<name>A0A7S4QJ29_9DINO</name>
<dbReference type="Pfam" id="PF26188">
    <property type="entry name" value="RESC6"/>
    <property type="match status" value="1"/>
</dbReference>
<dbReference type="InterPro" id="IPR058917">
    <property type="entry name" value="RESC6_dom"/>
</dbReference>
<dbReference type="InterPro" id="IPR020103">
    <property type="entry name" value="PsdUridine_synth_cat_dom_sf"/>
</dbReference>
<gene>
    <name evidence="4" type="ORF">AMON00008_LOCUS21278</name>
</gene>
<proteinExistence type="inferred from homology"/>
<dbReference type="Gene3D" id="3.30.2350.10">
    <property type="entry name" value="Pseudouridine synthase"/>
    <property type="match status" value="1"/>
</dbReference>
<dbReference type="PROSITE" id="PS01129">
    <property type="entry name" value="PSI_RLU"/>
    <property type="match status" value="1"/>
</dbReference>
<sequence length="652" mass="69477">MPRMSQFSPQGLANTAWSFADRGLGHAPLMESLASSSIARIPLFRTQELANPSWSFATLRFLDLPLLDAISAQSLRTLRHFNEKDLTETAWSFATLRCLDRPLLQSLSAASIKIILDFGAAGLSNLAWSFSTLGVADAPLMPAISSAAIPKMPEFVPQGLSNTAWSLATLSMEDLPLMDSLAAASLRLLREFNEQNLSNTAWAYATRGYSNPPLLPAISAASLPRISFFQEQNISNTAWSFATLGIRDAPLMAALSAASMRRLQQFTVQGLANIAWACAELGSVHVPLLEAISASSIRTLAALPRGPLRRAPGRSGLPGSEGEGPKAVLSLAQALAASAALEDGVYASVVACLERFGSAAEGNHDQLREPFPPSAFGGSGPGGGDPSAPCVMTELPDLCVLWKPPGWTVTVSDELAAPEPPCERAFAGSGRPLQDWVADTLGYARPIMRDAGAQFGLVHRLDRDTSGAIVCATTYRGYLLAQLQFTARRTRKIYVCLCRGEVSRARRWLDTPLRFGRCADGLWRSSAEQSGKPALTEVLEAGHLTAEDEAFSLVRLRIHTGRQHQIRAHLAALGHPLAADALYGGRAGPWCTRSFLHAERLSLDAGSDPITVFCRLPGDLRAALAAVAPCGAPARCLLRAVLGVGEAAEGAG</sequence>
<evidence type="ECO:0000256" key="1">
    <source>
        <dbReference type="ARBA" id="ARBA00010876"/>
    </source>
</evidence>
<dbReference type="PANTHER" id="PTHR21600:SF87">
    <property type="entry name" value="RNA PSEUDOURIDYLATE SYNTHASE DOMAIN-CONTAINING PROTEIN 1"/>
    <property type="match status" value="1"/>
</dbReference>
<dbReference type="PANTHER" id="PTHR21600">
    <property type="entry name" value="MITOCHONDRIAL RNA PSEUDOURIDINE SYNTHASE"/>
    <property type="match status" value="1"/>
</dbReference>
<dbReference type="Pfam" id="PF00849">
    <property type="entry name" value="PseudoU_synth_2"/>
    <property type="match status" value="1"/>
</dbReference>
<evidence type="ECO:0008006" key="5">
    <source>
        <dbReference type="Google" id="ProtNLM"/>
    </source>
</evidence>
<comment type="similarity">
    <text evidence="1">Belongs to the pseudouridine synthase RluA family.</text>
</comment>
<dbReference type="CDD" id="cd02869">
    <property type="entry name" value="PseudoU_synth_RluA_like"/>
    <property type="match status" value="1"/>
</dbReference>
<feature type="domain" description="Pseudouridine synthase RsuA/RluA-like" evidence="2">
    <location>
        <begin position="400"/>
        <end position="572"/>
    </location>
</feature>
<dbReference type="InterPro" id="IPR006145">
    <property type="entry name" value="PsdUridine_synth_RsuA/RluA"/>
</dbReference>
<feature type="domain" description="RNA-editing substrate-binding complex 6 protein" evidence="3">
    <location>
        <begin position="177"/>
        <end position="309"/>
    </location>
</feature>
<organism evidence="4">
    <name type="scientific">Alexandrium monilatum</name>
    <dbReference type="NCBI Taxonomy" id="311494"/>
    <lineage>
        <taxon>Eukaryota</taxon>
        <taxon>Sar</taxon>
        <taxon>Alveolata</taxon>
        <taxon>Dinophyceae</taxon>
        <taxon>Gonyaulacales</taxon>
        <taxon>Pyrocystaceae</taxon>
        <taxon>Alexandrium</taxon>
    </lineage>
</organism>
<dbReference type="GO" id="GO:0000455">
    <property type="term" value="P:enzyme-directed rRNA pseudouridine synthesis"/>
    <property type="evidence" value="ECO:0007669"/>
    <property type="project" value="TreeGrafter"/>
</dbReference>
<evidence type="ECO:0000259" key="3">
    <source>
        <dbReference type="Pfam" id="PF26188"/>
    </source>
</evidence>
<evidence type="ECO:0000259" key="2">
    <source>
        <dbReference type="Pfam" id="PF00849"/>
    </source>
</evidence>
<accession>A0A7S4QJ29</accession>
<dbReference type="InterPro" id="IPR050188">
    <property type="entry name" value="RluA_PseudoU_synthase"/>
</dbReference>
<reference evidence="4" key="1">
    <citation type="submission" date="2021-01" db="EMBL/GenBank/DDBJ databases">
        <authorList>
            <person name="Corre E."/>
            <person name="Pelletier E."/>
            <person name="Niang G."/>
            <person name="Scheremetjew M."/>
            <person name="Finn R."/>
            <person name="Kale V."/>
            <person name="Holt S."/>
            <person name="Cochrane G."/>
            <person name="Meng A."/>
            <person name="Brown T."/>
            <person name="Cohen L."/>
        </authorList>
    </citation>
    <scope>NUCLEOTIDE SEQUENCE</scope>
    <source>
        <strain evidence="4">CCMP3105</strain>
    </source>
</reference>
<dbReference type="SUPFAM" id="SSF55120">
    <property type="entry name" value="Pseudouridine synthase"/>
    <property type="match status" value="1"/>
</dbReference>
<protein>
    <recommendedName>
        <fullName evidence="5">Pseudouridine synthase RsuA/RluA-like domain-containing protein</fullName>
    </recommendedName>
</protein>
<dbReference type="EMBL" id="HBNR01031174">
    <property type="protein sequence ID" value="CAE4585242.1"/>
    <property type="molecule type" value="Transcribed_RNA"/>
</dbReference>